<dbReference type="InParanoid" id="A0A1C7MTT7"/>
<dbReference type="AlphaFoldDB" id="A0A1C7MTT7"/>
<gene>
    <name evidence="2" type="ORF">A0J61_11691</name>
</gene>
<comment type="caution">
    <text evidence="2">The sequence shown here is derived from an EMBL/GenBank/DDBJ whole genome shotgun (WGS) entry which is preliminary data.</text>
</comment>
<evidence type="ECO:0000313" key="2">
    <source>
        <dbReference type="EMBL" id="OBZ80260.1"/>
    </source>
</evidence>
<feature type="compositionally biased region" description="Low complexity" evidence="1">
    <location>
        <begin position="32"/>
        <end position="46"/>
    </location>
</feature>
<name>A0A1C7MTT7_9FUNG</name>
<evidence type="ECO:0000313" key="3">
    <source>
        <dbReference type="Proteomes" id="UP000093000"/>
    </source>
</evidence>
<organism evidence="2 3">
    <name type="scientific">Choanephora cucurbitarum</name>
    <dbReference type="NCBI Taxonomy" id="101091"/>
    <lineage>
        <taxon>Eukaryota</taxon>
        <taxon>Fungi</taxon>
        <taxon>Fungi incertae sedis</taxon>
        <taxon>Mucoromycota</taxon>
        <taxon>Mucoromycotina</taxon>
        <taxon>Mucoromycetes</taxon>
        <taxon>Mucorales</taxon>
        <taxon>Mucorineae</taxon>
        <taxon>Choanephoraceae</taxon>
        <taxon>Choanephoroideae</taxon>
        <taxon>Choanephora</taxon>
    </lineage>
</organism>
<dbReference type="EMBL" id="LUGH01002352">
    <property type="protein sequence ID" value="OBZ80260.1"/>
    <property type="molecule type" value="Genomic_DNA"/>
</dbReference>
<proteinExistence type="predicted"/>
<feature type="region of interest" description="Disordered" evidence="1">
    <location>
        <begin position="12"/>
        <end position="48"/>
    </location>
</feature>
<sequence length="216" mass="23402">MVTNQEVFFLLSKTSSTKPPSRNRKRARANNPTETSPELPSSTPSTDVDAIPTIAISDDIPPLLRQQITHLTSWIDSTFTSLRQQLLDSQLALNEAQNQALSLSNQLIVSKRVILELQKGASSSLSSISTSSSPLSVSPPLASKSDLPASTATVDSVVTFAAVAAKPPACPSPPRNKLTSRKLTSVARSFSPPCSNQGFKYLYLYSRYKAPPREMR</sequence>
<feature type="non-terminal residue" evidence="2">
    <location>
        <position position="216"/>
    </location>
</feature>
<dbReference type="Proteomes" id="UP000093000">
    <property type="component" value="Unassembled WGS sequence"/>
</dbReference>
<evidence type="ECO:0000256" key="1">
    <source>
        <dbReference type="SAM" id="MobiDB-lite"/>
    </source>
</evidence>
<protein>
    <submittedName>
        <fullName evidence="2">Uncharacterized protein</fullName>
    </submittedName>
</protein>
<keyword evidence="3" id="KW-1185">Reference proteome</keyword>
<accession>A0A1C7MTT7</accession>
<reference evidence="2 3" key="1">
    <citation type="submission" date="2016-03" db="EMBL/GenBank/DDBJ databases">
        <title>Choanephora cucurbitarum.</title>
        <authorList>
            <person name="Min B."/>
            <person name="Park H."/>
            <person name="Park J.-H."/>
            <person name="Shin H.-D."/>
            <person name="Choi I.-G."/>
        </authorList>
    </citation>
    <scope>NUCLEOTIDE SEQUENCE [LARGE SCALE GENOMIC DNA]</scope>
    <source>
        <strain evidence="2 3">KUS-F28377</strain>
    </source>
</reference>